<sequence length="148" mass="16272">MAALTAIVNPMAALMTIVNPMAALTAIINPMAPLTAIVMTRWPSEPMVALSSHWVVPLPDVDLLNGRSERPLSGTSQWLPERRLSHSMAALSGHRCIRGMDLSNQYSASPRNRALQSVKFSSRSAGTHEQLLLLAVFFKRWGIRREGV</sequence>
<gene>
    <name evidence="1" type="ORF">PCANC_23758</name>
</gene>
<proteinExistence type="predicted"/>
<comment type="caution">
    <text evidence="1">The sequence shown here is derived from an EMBL/GenBank/DDBJ whole genome shotgun (WGS) entry which is preliminary data.</text>
</comment>
<dbReference type="Proteomes" id="UP000235388">
    <property type="component" value="Unassembled WGS sequence"/>
</dbReference>
<keyword evidence="2" id="KW-1185">Reference proteome</keyword>
<accession>A0A2N5UB03</accession>
<evidence type="ECO:0000313" key="2">
    <source>
        <dbReference type="Proteomes" id="UP000235388"/>
    </source>
</evidence>
<dbReference type="AlphaFoldDB" id="A0A2N5UB03"/>
<name>A0A2N5UB03_9BASI</name>
<evidence type="ECO:0000313" key="1">
    <source>
        <dbReference type="EMBL" id="PLW34888.1"/>
    </source>
</evidence>
<reference evidence="1 2" key="1">
    <citation type="submission" date="2017-11" db="EMBL/GenBank/DDBJ databases">
        <title>De novo assembly and phasing of dikaryotic genomes from two isolates of Puccinia coronata f. sp. avenae, the causal agent of oat crown rust.</title>
        <authorList>
            <person name="Miller M.E."/>
            <person name="Zhang Y."/>
            <person name="Omidvar V."/>
            <person name="Sperschneider J."/>
            <person name="Schwessinger B."/>
            <person name="Raley C."/>
            <person name="Palmer J.M."/>
            <person name="Garnica D."/>
            <person name="Upadhyaya N."/>
            <person name="Rathjen J."/>
            <person name="Taylor J.M."/>
            <person name="Park R.F."/>
            <person name="Dodds P.N."/>
            <person name="Hirsch C.D."/>
            <person name="Kianian S.F."/>
            <person name="Figueroa M."/>
        </authorList>
    </citation>
    <scope>NUCLEOTIDE SEQUENCE [LARGE SCALE GENOMIC DNA]</scope>
    <source>
        <strain evidence="1">12NC29</strain>
    </source>
</reference>
<dbReference type="EMBL" id="PGCJ01000268">
    <property type="protein sequence ID" value="PLW34888.1"/>
    <property type="molecule type" value="Genomic_DNA"/>
</dbReference>
<organism evidence="1 2">
    <name type="scientific">Puccinia coronata f. sp. avenae</name>
    <dbReference type="NCBI Taxonomy" id="200324"/>
    <lineage>
        <taxon>Eukaryota</taxon>
        <taxon>Fungi</taxon>
        <taxon>Dikarya</taxon>
        <taxon>Basidiomycota</taxon>
        <taxon>Pucciniomycotina</taxon>
        <taxon>Pucciniomycetes</taxon>
        <taxon>Pucciniales</taxon>
        <taxon>Pucciniaceae</taxon>
        <taxon>Puccinia</taxon>
    </lineage>
</organism>
<protein>
    <submittedName>
        <fullName evidence="1">Uncharacterized protein</fullName>
    </submittedName>
</protein>